<evidence type="ECO:0000259" key="5">
    <source>
        <dbReference type="PROSITE" id="PS51372"/>
    </source>
</evidence>
<feature type="domain" description="PRD" evidence="5">
    <location>
        <begin position="200"/>
        <end position="307"/>
    </location>
</feature>
<dbReference type="AlphaFoldDB" id="C4G9M5"/>
<dbReference type="eggNOG" id="COG3711">
    <property type="taxonomic scope" value="Bacteria"/>
</dbReference>
<evidence type="ECO:0000313" key="6">
    <source>
        <dbReference type="EMBL" id="EEP29322.1"/>
    </source>
</evidence>
<dbReference type="InterPro" id="IPR036634">
    <property type="entry name" value="PRD_sf"/>
</dbReference>
<dbReference type="Gene3D" id="1.10.1790.10">
    <property type="entry name" value="PRD domain"/>
    <property type="match status" value="2"/>
</dbReference>
<dbReference type="STRING" id="626523.GCWU000342_00678"/>
<dbReference type="PANTHER" id="PTHR30185">
    <property type="entry name" value="CRYPTIC BETA-GLUCOSIDE BGL OPERON ANTITERMINATOR"/>
    <property type="match status" value="1"/>
</dbReference>
<dbReference type="Proteomes" id="UP000003494">
    <property type="component" value="Unassembled WGS sequence"/>
</dbReference>
<gene>
    <name evidence="6" type="ORF">GCWU000342_00678</name>
</gene>
<dbReference type="eggNOG" id="COG1762">
    <property type="taxonomic scope" value="Bacteria"/>
</dbReference>
<keyword evidence="7" id="KW-1185">Reference proteome</keyword>
<dbReference type="PANTHER" id="PTHR30185:SF18">
    <property type="entry name" value="TRANSCRIPTIONAL REGULATOR MTLR"/>
    <property type="match status" value="1"/>
</dbReference>
<evidence type="ECO:0000256" key="2">
    <source>
        <dbReference type="ARBA" id="ARBA00023015"/>
    </source>
</evidence>
<dbReference type="Pfam" id="PF00359">
    <property type="entry name" value="PTS_EIIA_2"/>
    <property type="match status" value="1"/>
</dbReference>
<dbReference type="InterPro" id="IPR013196">
    <property type="entry name" value="HTH_11"/>
</dbReference>
<reference evidence="6" key="1">
    <citation type="submission" date="2009-04" db="EMBL/GenBank/DDBJ databases">
        <authorList>
            <person name="Weinstock G."/>
            <person name="Sodergren E."/>
            <person name="Clifton S."/>
            <person name="Fulton L."/>
            <person name="Fulton B."/>
            <person name="Courtney L."/>
            <person name="Fronick C."/>
            <person name="Harrison M."/>
            <person name="Strong C."/>
            <person name="Farmer C."/>
            <person name="Delahaunty K."/>
            <person name="Markovic C."/>
            <person name="Hall O."/>
            <person name="Minx P."/>
            <person name="Tomlinson C."/>
            <person name="Mitreva M."/>
            <person name="Nelson J."/>
            <person name="Hou S."/>
            <person name="Wollam A."/>
            <person name="Pepin K.H."/>
            <person name="Johnson M."/>
            <person name="Bhonagiri V."/>
            <person name="Nash W.E."/>
            <person name="Warren W."/>
            <person name="Chinwalla A."/>
            <person name="Mardis E.R."/>
            <person name="Wilson R.K."/>
        </authorList>
    </citation>
    <scope>NUCLEOTIDE SEQUENCE [LARGE SCALE GENOMIC DNA]</scope>
    <source>
        <strain evidence="6">DSM 14600</strain>
    </source>
</reference>
<evidence type="ECO:0000313" key="7">
    <source>
        <dbReference type="Proteomes" id="UP000003494"/>
    </source>
</evidence>
<evidence type="ECO:0000256" key="1">
    <source>
        <dbReference type="ARBA" id="ARBA00022737"/>
    </source>
</evidence>
<feature type="domain" description="PTS EIIA type-2" evidence="4">
    <location>
        <begin position="541"/>
        <end position="686"/>
    </location>
</feature>
<evidence type="ECO:0000256" key="3">
    <source>
        <dbReference type="ARBA" id="ARBA00023163"/>
    </source>
</evidence>
<dbReference type="Gene3D" id="1.10.10.10">
    <property type="entry name" value="Winged helix-like DNA-binding domain superfamily/Winged helix DNA-binding domain"/>
    <property type="match status" value="1"/>
</dbReference>
<dbReference type="RefSeq" id="WP_006905710.1">
    <property type="nucleotide sequence ID" value="NZ_GG665866.1"/>
</dbReference>
<dbReference type="SUPFAM" id="SSF63520">
    <property type="entry name" value="PTS-regulatory domain, PRD"/>
    <property type="match status" value="2"/>
</dbReference>
<proteinExistence type="predicted"/>
<protein>
    <submittedName>
        <fullName evidence="6">LicABCH operon regulator</fullName>
    </submittedName>
</protein>
<organism evidence="6 7">
    <name type="scientific">Shuttleworthella satelles DSM 14600</name>
    <dbReference type="NCBI Taxonomy" id="626523"/>
    <lineage>
        <taxon>Bacteria</taxon>
        <taxon>Bacillati</taxon>
        <taxon>Bacillota</taxon>
        <taxon>Clostridia</taxon>
        <taxon>Lachnospirales</taxon>
        <taxon>Lachnospiraceae</taxon>
        <taxon>Shuttleworthella</taxon>
    </lineage>
</organism>
<dbReference type="Gene3D" id="3.40.930.10">
    <property type="entry name" value="Mannitol-specific EII, Chain A"/>
    <property type="match status" value="1"/>
</dbReference>
<dbReference type="EMBL" id="ACIP02000001">
    <property type="protein sequence ID" value="EEP29322.1"/>
    <property type="molecule type" value="Genomic_DNA"/>
</dbReference>
<dbReference type="SUPFAM" id="SSF46785">
    <property type="entry name" value="Winged helix' DNA-binding domain"/>
    <property type="match status" value="1"/>
</dbReference>
<keyword evidence="2" id="KW-0805">Transcription regulation</keyword>
<dbReference type="PROSITE" id="PS51372">
    <property type="entry name" value="PRD_2"/>
    <property type="match status" value="2"/>
</dbReference>
<dbReference type="Pfam" id="PF08279">
    <property type="entry name" value="HTH_11"/>
    <property type="match status" value="1"/>
</dbReference>
<dbReference type="Pfam" id="PF00874">
    <property type="entry name" value="PRD"/>
    <property type="match status" value="2"/>
</dbReference>
<dbReference type="InterPro" id="IPR036390">
    <property type="entry name" value="WH_DNA-bd_sf"/>
</dbReference>
<name>C4G9M5_9FIRM</name>
<dbReference type="SUPFAM" id="SSF55804">
    <property type="entry name" value="Phoshotransferase/anion transport protein"/>
    <property type="match status" value="1"/>
</dbReference>
<feature type="domain" description="PRD" evidence="5">
    <location>
        <begin position="316"/>
        <end position="423"/>
    </location>
</feature>
<dbReference type="GO" id="GO:0006355">
    <property type="term" value="P:regulation of DNA-templated transcription"/>
    <property type="evidence" value="ECO:0007669"/>
    <property type="project" value="InterPro"/>
</dbReference>
<comment type="caution">
    <text evidence="6">The sequence shown here is derived from an EMBL/GenBank/DDBJ whole genome shotgun (WGS) entry which is preliminary data.</text>
</comment>
<dbReference type="PROSITE" id="PS51094">
    <property type="entry name" value="PTS_EIIA_TYPE_2"/>
    <property type="match status" value="1"/>
</dbReference>
<evidence type="ECO:0000259" key="4">
    <source>
        <dbReference type="PROSITE" id="PS51094"/>
    </source>
</evidence>
<dbReference type="CDD" id="cd05568">
    <property type="entry name" value="PTS_IIB_bgl_like"/>
    <property type="match status" value="1"/>
</dbReference>
<keyword evidence="1" id="KW-0677">Repeat</keyword>
<sequence>MLLTNRIRGILLLLMDAEGPLKEDDIADQVGVSRRTVQREVEYLDGALREYGLLLHRKKGVGISVTGSEQAKERLRGELEEKEAGEPTDVAGRRNRLLFELIRDKVPRKIYYYSQLLGVSEATINKDMSALGPWLEQNHLKLVKRQGFGVALSGSERDLRAAMRRYVSENMSLPWAGIEGLKESAAGALIHTRDQNLYALLATDTVSRVYEVLARMRKEETRLKGLAESAYTNLIFHLAIAVERVKKGAIVEEDPGLVNKLGTWDEYALAGKIRGEIEREFSIHMPDQELSYILLHLLGSKMAYHETEAENRQFLFPEEDLLEIIDRMIDQFDTEMANSLKCDEEFIRGLIMHLQPAMFRMSEKMSIYNPVLPEIKREYPEIYAKSRRAAEVIRDETAFEVSDDEIGFLSMHFGAAVERVRKREGKRRRVSIGIICSSGFGVAQLMIARLTRVFGQEAELSAYALSDLTEHVERRTDFFVTTFDWCADEIDSIRVSPMVPESDLEKIRNKIEEYAYVKRESENQVFDRQLDQANEMIIEIRGLIRRYCDYETDPKISFPDLVYQLADRVTESQAVAEKIAGKIQRREHLNSQIFPELDLALLHCRSRMIREPVFISCRPSGDRSFADPDFKGIRAVIFMVMPEDEQLRMHMQILGQISASVIRDEAFVGAILHGDEELVKKELKKILGEYFYDFLKNI</sequence>
<dbReference type="InterPro" id="IPR036388">
    <property type="entry name" value="WH-like_DNA-bd_sf"/>
</dbReference>
<dbReference type="InterPro" id="IPR050661">
    <property type="entry name" value="BglG_antiterminators"/>
</dbReference>
<keyword evidence="3" id="KW-0804">Transcription</keyword>
<dbReference type="InterPro" id="IPR011608">
    <property type="entry name" value="PRD"/>
</dbReference>
<dbReference type="InterPro" id="IPR002178">
    <property type="entry name" value="PTS_EIIA_type-2_dom"/>
</dbReference>
<dbReference type="InterPro" id="IPR016152">
    <property type="entry name" value="PTrfase/Anion_transptr"/>
</dbReference>
<dbReference type="HOGENOM" id="CLU_013442_2_0_9"/>
<accession>C4G9M5</accession>